<reference evidence="2" key="1">
    <citation type="submission" date="2018-07" db="EMBL/GenBank/DDBJ databases">
        <authorList>
            <person name="Ashton P.M."/>
            <person name="Dallman T."/>
            <person name="Nair S."/>
            <person name="De Pinna E."/>
            <person name="Peters T."/>
            <person name="Grant K."/>
        </authorList>
    </citation>
    <scope>NUCLEOTIDE SEQUENCE</scope>
    <source>
        <strain evidence="2">116039</strain>
    </source>
</reference>
<dbReference type="EMBL" id="AALLDS010000096">
    <property type="protein sequence ID" value="EDA7616239.1"/>
    <property type="molecule type" value="Genomic_DNA"/>
</dbReference>
<dbReference type="AlphaFoldDB" id="A0A626FCL2"/>
<comment type="caution">
    <text evidence="2">The sequence shown here is derived from an EMBL/GenBank/DDBJ whole genome shotgun (WGS) entry which is preliminary data.</text>
</comment>
<evidence type="ECO:0000256" key="1">
    <source>
        <dbReference type="SAM" id="MobiDB-lite"/>
    </source>
</evidence>
<organism evidence="2">
    <name type="scientific">Salmonella typhimurium</name>
    <dbReference type="NCBI Taxonomy" id="90371"/>
    <lineage>
        <taxon>Bacteria</taxon>
        <taxon>Pseudomonadati</taxon>
        <taxon>Pseudomonadota</taxon>
        <taxon>Gammaproteobacteria</taxon>
        <taxon>Enterobacterales</taxon>
        <taxon>Enterobacteriaceae</taxon>
        <taxon>Salmonella</taxon>
    </lineage>
</organism>
<feature type="region of interest" description="Disordered" evidence="1">
    <location>
        <begin position="63"/>
        <end position="84"/>
    </location>
</feature>
<accession>A0A626FCL2</accession>
<evidence type="ECO:0000313" key="2">
    <source>
        <dbReference type="EMBL" id="EDA7616239.1"/>
    </source>
</evidence>
<gene>
    <name evidence="2" type="ORF">A3V89_26280</name>
</gene>
<proteinExistence type="predicted"/>
<sequence>MKITSKWKAIAVQKNNWTPEMDALLGQDEDRVIADRLYREYPAMRWISTKLVQERRKALGIEGCGRNRSKPTGSKPRKPTVVTPPWTPEEDAILGTDSLAKVSVRLNRPTSQIQKRMKELGIAHFAQRGTPRSSVRLQAEEAQKERNNVRLIQQMRKGAIIAEGVANGYTYTALAKELGISPTAARNQFFMFLRIAMLPSMLGEEIPRDFKNIPSHVLKKAVCCVENYCLNLEKAEVE</sequence>
<protein>
    <submittedName>
        <fullName evidence="2">Uncharacterized protein</fullName>
    </submittedName>
</protein>
<name>A0A626FCL2_SALTM</name>